<dbReference type="PANTHER" id="PTHR30126">
    <property type="entry name" value="HTH-TYPE TRANSCRIPTIONAL REGULATOR"/>
    <property type="match status" value="1"/>
</dbReference>
<gene>
    <name evidence="6" type="ORF">EX242_16400</name>
</gene>
<dbReference type="AlphaFoldDB" id="A0A1J0EA89"/>
<proteinExistence type="inferred from homology"/>
<dbReference type="RefSeq" id="WP_042845255.1">
    <property type="nucleotide sequence ID" value="NZ_ABEXNG020000034.1"/>
</dbReference>
<dbReference type="Pfam" id="PF00126">
    <property type="entry name" value="HTH_1"/>
    <property type="match status" value="1"/>
</dbReference>
<keyword evidence="2" id="KW-0805">Transcription regulation</keyword>
<evidence type="ECO:0000313" key="7">
    <source>
        <dbReference type="Proteomes" id="UP000824410"/>
    </source>
</evidence>
<keyword evidence="4" id="KW-0804">Transcription</keyword>
<dbReference type="GO" id="GO:0000976">
    <property type="term" value="F:transcription cis-regulatory region binding"/>
    <property type="evidence" value="ECO:0007669"/>
    <property type="project" value="TreeGrafter"/>
</dbReference>
<evidence type="ECO:0000256" key="4">
    <source>
        <dbReference type="ARBA" id="ARBA00023163"/>
    </source>
</evidence>
<accession>A0A1J0EA89</accession>
<dbReference type="PROSITE" id="PS50931">
    <property type="entry name" value="HTH_LYSR"/>
    <property type="match status" value="1"/>
</dbReference>
<sequence>MSFNSDNLIIFLTVLDKGSFSAAARSLQRVPSAVSMAIANLEAELGFELFDRHSREPKPTEKALSLAPYARHIIENLSQLNTFSRELTQGVESTLAIGVAAGINSNILFDALRVLSQRYPLLHIELVTAPQDDLLPLLHKKQLQLAIVFGGIHVNSQEQFHYIGEESIIATISTKHPSLQERTSLYIEDLVESRQIIIGSRQHELSDMRIVVSSNYWKTDSFSLALGLVEGGMGWGNFPLSLIKDKLATGTLKPLQFKNTPNGLKLPIHVVSLKSHALKRGAQECIELLKKTHLT</sequence>
<dbReference type="Proteomes" id="UP000824410">
    <property type="component" value="Unassembled WGS sequence"/>
</dbReference>
<evidence type="ECO:0000256" key="3">
    <source>
        <dbReference type="ARBA" id="ARBA00023125"/>
    </source>
</evidence>
<evidence type="ECO:0000313" key="6">
    <source>
        <dbReference type="EMBL" id="MBX6981823.1"/>
    </source>
</evidence>
<evidence type="ECO:0000259" key="5">
    <source>
        <dbReference type="PROSITE" id="PS50931"/>
    </source>
</evidence>
<dbReference type="GO" id="GO:0003700">
    <property type="term" value="F:DNA-binding transcription factor activity"/>
    <property type="evidence" value="ECO:0007669"/>
    <property type="project" value="InterPro"/>
</dbReference>
<dbReference type="CDD" id="cd05466">
    <property type="entry name" value="PBP2_LTTR_substrate"/>
    <property type="match status" value="1"/>
</dbReference>
<comment type="similarity">
    <text evidence="1">Belongs to the LysR transcriptional regulatory family.</text>
</comment>
<comment type="caution">
    <text evidence="6">The sequence shown here is derived from an EMBL/GenBank/DDBJ whole genome shotgun (WGS) entry which is preliminary data.</text>
</comment>
<dbReference type="Pfam" id="PF03466">
    <property type="entry name" value="LysR_substrate"/>
    <property type="match status" value="1"/>
</dbReference>
<protein>
    <submittedName>
        <fullName evidence="6">LysR family transcriptional regulator</fullName>
    </submittedName>
</protein>
<dbReference type="SUPFAM" id="SSF46785">
    <property type="entry name" value="Winged helix' DNA-binding domain"/>
    <property type="match status" value="1"/>
</dbReference>
<name>A0A1J0EA89_PRORE</name>
<dbReference type="Gene3D" id="1.10.10.10">
    <property type="entry name" value="Winged helix-like DNA-binding domain superfamily/Winged helix DNA-binding domain"/>
    <property type="match status" value="1"/>
</dbReference>
<dbReference type="InterPro" id="IPR036390">
    <property type="entry name" value="WH_DNA-bd_sf"/>
</dbReference>
<dbReference type="Gene3D" id="3.40.190.290">
    <property type="match status" value="1"/>
</dbReference>
<reference evidence="6" key="1">
    <citation type="submission" date="2019-02" db="EMBL/GenBank/DDBJ databases">
        <title>Genomic characterization of isolates from hospital effluents in KZN, South Africa.</title>
        <authorList>
            <person name="Ntshobeni N."/>
            <person name="Allam M."/>
            <person name="Ismail A."/>
            <person name="Amoako D."/>
            <person name="Essack S."/>
            <person name="Chenia H."/>
        </authorList>
    </citation>
    <scope>NUCLEOTIDE SEQUENCE</scope>
    <source>
        <strain evidence="6">AFE97_S1</strain>
    </source>
</reference>
<dbReference type="InterPro" id="IPR036388">
    <property type="entry name" value="WH-like_DNA-bd_sf"/>
</dbReference>
<organism evidence="6 7">
    <name type="scientific">Providencia rettgeri</name>
    <dbReference type="NCBI Taxonomy" id="587"/>
    <lineage>
        <taxon>Bacteria</taxon>
        <taxon>Pseudomonadati</taxon>
        <taxon>Pseudomonadota</taxon>
        <taxon>Gammaproteobacteria</taxon>
        <taxon>Enterobacterales</taxon>
        <taxon>Morganellaceae</taxon>
        <taxon>Providencia</taxon>
    </lineage>
</organism>
<dbReference type="SUPFAM" id="SSF53850">
    <property type="entry name" value="Periplasmic binding protein-like II"/>
    <property type="match status" value="1"/>
</dbReference>
<dbReference type="PANTHER" id="PTHR30126:SF91">
    <property type="entry name" value="LYSR FAMILY TRANSCRIPTIONAL REGULATOR"/>
    <property type="match status" value="1"/>
</dbReference>
<dbReference type="OrthoDB" id="196624at2"/>
<dbReference type="InterPro" id="IPR005119">
    <property type="entry name" value="LysR_subst-bd"/>
</dbReference>
<evidence type="ECO:0000256" key="1">
    <source>
        <dbReference type="ARBA" id="ARBA00009437"/>
    </source>
</evidence>
<dbReference type="EMBL" id="SHDO01000020">
    <property type="protein sequence ID" value="MBX6981823.1"/>
    <property type="molecule type" value="Genomic_DNA"/>
</dbReference>
<evidence type="ECO:0000256" key="2">
    <source>
        <dbReference type="ARBA" id="ARBA00023015"/>
    </source>
</evidence>
<dbReference type="KEGG" id="prg:RB151_031500"/>
<keyword evidence="3" id="KW-0238">DNA-binding</keyword>
<feature type="domain" description="HTH lysR-type" evidence="5">
    <location>
        <begin position="1"/>
        <end position="60"/>
    </location>
</feature>
<dbReference type="InterPro" id="IPR000847">
    <property type="entry name" value="LysR_HTH_N"/>
</dbReference>